<sequence length="756" mass="82270">MKDFCFLILSLFIISSCGGGGGGGSGSSIPLPNISISTNATNVNLDDTVELSWNASNATSCSATGDWTGVKSISGNETIPVSKPGSNSFGLSCTGEGGSASNSVNVFAFDIGANNTNLSTDEDVSITNASVAVEPNETVTVSYSLVNSTSNGSLNFNDLNATISYFPKSNFNGTDQFTIRVSIPEKSIEKDILVTINVASVNDAPTITLDPESQLSKLDIVYDSNPVFNFSFLDVDNNVDELTFSAVLNDFAIPVTFSQIDAGNGSLILDISSLPTGGLWNLKISVSDGIDSATRSMRAWFATDRSVVSFMQDDDPEDGTTTGSSTQVNYNVYYIDGNAQSKGRTTYLFVADSLANEEDRQSFRAALARSLNKVKESDASNFFSGFFTIKVAEPVTPDGKSPSAVKKGCYDFDPSIYCIGEQDTSVFDVMYPDHLLVSTLTMIQGRGVNLGNRNIQPIGNRTENTLMHELGHAHGFMGDEYRSDDDRDVSYWADLNINTTTQSVPALVKWQHHIPDLLNVLGRDVQVCYNWEDGTIADFDDLGIVITDCECFVNIWDENGNFVGKNPECSKVGLFEGNYYGLYDNFRPTFCSIMDSCSSAGYQKVNAEGFAIGSVNNQGFYGSDSVDFTTDSVTGEYTAFTITIDAELDTSMLSLKWYVNGIEDTSKRNQLSVSFSRPLGNGVEIYTYRITDLTGTISAPDDVQVYDDFYEGLFNSDFWWNGDDGWTIDPADKSNKDYGYMEGPIGGSWGINWARW</sequence>
<reference evidence="1 2" key="1">
    <citation type="journal article" date="2012" name="ISME J.">
        <title>Genomic insights to SAR86, an abundant and uncultivated marine bacterial lineage.</title>
        <authorList>
            <person name="Dupont C.L."/>
            <person name="Rusch D.B."/>
            <person name="Yooseph S."/>
            <person name="Lombardo M.J."/>
            <person name="Richter R.A."/>
            <person name="Valas R."/>
            <person name="Novotny M."/>
            <person name="Yee-Greenbaum J."/>
            <person name="Selengut J.D."/>
            <person name="Haft D.H."/>
            <person name="Halpern A.L."/>
            <person name="Lasken R.S."/>
            <person name="Nealson K."/>
            <person name="Friedman R."/>
            <person name="Venter J.C."/>
        </authorList>
    </citation>
    <scope>NUCLEOTIDE SEQUENCE [LARGE SCALE GENOMIC DNA]</scope>
</reference>
<dbReference type="AlphaFoldDB" id="J4KSB1"/>
<dbReference type="Gene3D" id="3.40.390.10">
    <property type="entry name" value="Collagenase (Catalytic Domain)"/>
    <property type="match status" value="1"/>
</dbReference>
<evidence type="ECO:0000313" key="1">
    <source>
        <dbReference type="EMBL" id="EJP72394.1"/>
    </source>
</evidence>
<evidence type="ECO:0000313" key="2">
    <source>
        <dbReference type="Proteomes" id="UP000010116"/>
    </source>
</evidence>
<dbReference type="Pfam" id="PF17963">
    <property type="entry name" value="Big_9"/>
    <property type="match status" value="1"/>
</dbReference>
<accession>J4KSB1</accession>
<dbReference type="PROSITE" id="PS51257">
    <property type="entry name" value="PROKAR_LIPOPROTEIN"/>
    <property type="match status" value="1"/>
</dbReference>
<name>J4KSB1_9GAMM</name>
<dbReference type="Gene3D" id="2.60.40.3440">
    <property type="match status" value="1"/>
</dbReference>
<dbReference type="Proteomes" id="UP000010116">
    <property type="component" value="Unassembled WGS sequence"/>
</dbReference>
<dbReference type="InterPro" id="IPR024079">
    <property type="entry name" value="MetalloPept_cat_dom_sf"/>
</dbReference>
<dbReference type="HOGENOM" id="CLU_372097_0_0_6"/>
<protein>
    <submittedName>
        <fullName evidence="1">RHS repeat protein</fullName>
    </submittedName>
</protein>
<gene>
    <name evidence="1" type="ORF">NT02SARS_1265</name>
</gene>
<dbReference type="GO" id="GO:0008237">
    <property type="term" value="F:metallopeptidase activity"/>
    <property type="evidence" value="ECO:0007669"/>
    <property type="project" value="InterPro"/>
</dbReference>
<proteinExistence type="predicted"/>
<dbReference type="EMBL" id="JH611193">
    <property type="protein sequence ID" value="EJP72394.1"/>
    <property type="molecule type" value="Genomic_DNA"/>
</dbReference>
<organism evidence="1 2">
    <name type="scientific">SAR86 cluster bacterium SAR86B</name>
    <dbReference type="NCBI Taxonomy" id="1123867"/>
    <lineage>
        <taxon>Bacteria</taxon>
        <taxon>Pseudomonadati</taxon>
        <taxon>Pseudomonadota</taxon>
        <taxon>Gammaproteobacteria</taxon>
        <taxon>SAR86 cluster</taxon>
    </lineage>
</organism>